<evidence type="ECO:0000313" key="1">
    <source>
        <dbReference type="EMBL" id="TFK76982.1"/>
    </source>
</evidence>
<sequence length="312" mass="35578">MSRKAYVTLLTKPSYLAGTLVLDNDLRVVGSKYPLVVMITPGLGQDARNVLVKRGIPIIDVETLQPAEGTHTLSAHDQRFADTWTKLRGFELVQYDRVIMLDCDMIVKRNMDELMETELPKDEIAAVHVCACNPRKLKHYPADWIPENCAHTAVQNPTALPPVPTATSPRPYGQLNGGLVILNPSKELAEALVHFLNTYERISEFSFPDQDLLTVFFEGKWRPVSWRYNALRTLRYVHPNEWSDDVVSCVHYILPDKPWQSRNTPEAVVQQLGVVNKWWWDHFDRLAEEVQRDDPEGWKLVTAHVDNTPASS</sequence>
<name>A0ACD3BHE4_9AGAR</name>
<proteinExistence type="predicted"/>
<evidence type="ECO:0000313" key="2">
    <source>
        <dbReference type="Proteomes" id="UP000308600"/>
    </source>
</evidence>
<keyword evidence="1" id="KW-0808">Transferase</keyword>
<accession>A0ACD3BHE4</accession>
<dbReference type="Proteomes" id="UP000308600">
    <property type="component" value="Unassembled WGS sequence"/>
</dbReference>
<reference evidence="1 2" key="1">
    <citation type="journal article" date="2019" name="Nat. Ecol. Evol.">
        <title>Megaphylogeny resolves global patterns of mushroom evolution.</title>
        <authorList>
            <person name="Varga T."/>
            <person name="Krizsan K."/>
            <person name="Foldi C."/>
            <person name="Dima B."/>
            <person name="Sanchez-Garcia M."/>
            <person name="Sanchez-Ramirez S."/>
            <person name="Szollosi G.J."/>
            <person name="Szarkandi J.G."/>
            <person name="Papp V."/>
            <person name="Albert L."/>
            <person name="Andreopoulos W."/>
            <person name="Angelini C."/>
            <person name="Antonin V."/>
            <person name="Barry K.W."/>
            <person name="Bougher N.L."/>
            <person name="Buchanan P."/>
            <person name="Buyck B."/>
            <person name="Bense V."/>
            <person name="Catcheside P."/>
            <person name="Chovatia M."/>
            <person name="Cooper J."/>
            <person name="Damon W."/>
            <person name="Desjardin D."/>
            <person name="Finy P."/>
            <person name="Geml J."/>
            <person name="Haridas S."/>
            <person name="Hughes K."/>
            <person name="Justo A."/>
            <person name="Karasinski D."/>
            <person name="Kautmanova I."/>
            <person name="Kiss B."/>
            <person name="Kocsube S."/>
            <person name="Kotiranta H."/>
            <person name="LaButti K.M."/>
            <person name="Lechner B.E."/>
            <person name="Liimatainen K."/>
            <person name="Lipzen A."/>
            <person name="Lukacs Z."/>
            <person name="Mihaltcheva S."/>
            <person name="Morgado L.N."/>
            <person name="Niskanen T."/>
            <person name="Noordeloos M.E."/>
            <person name="Ohm R.A."/>
            <person name="Ortiz-Santana B."/>
            <person name="Ovrebo C."/>
            <person name="Racz N."/>
            <person name="Riley R."/>
            <person name="Savchenko A."/>
            <person name="Shiryaev A."/>
            <person name="Soop K."/>
            <person name="Spirin V."/>
            <person name="Szebenyi C."/>
            <person name="Tomsovsky M."/>
            <person name="Tulloss R.E."/>
            <person name="Uehling J."/>
            <person name="Grigoriev I.V."/>
            <person name="Vagvolgyi C."/>
            <person name="Papp T."/>
            <person name="Martin F.M."/>
            <person name="Miettinen O."/>
            <person name="Hibbett D.S."/>
            <person name="Nagy L.G."/>
        </authorList>
    </citation>
    <scope>NUCLEOTIDE SEQUENCE [LARGE SCALE GENOMIC DNA]</scope>
    <source>
        <strain evidence="1 2">NL-1719</strain>
    </source>
</reference>
<dbReference type="EMBL" id="ML208259">
    <property type="protein sequence ID" value="TFK76982.1"/>
    <property type="molecule type" value="Genomic_DNA"/>
</dbReference>
<protein>
    <submittedName>
        <fullName evidence="1">Nucleotide-diphospho-sugar transferase</fullName>
    </submittedName>
</protein>
<organism evidence="1 2">
    <name type="scientific">Pluteus cervinus</name>
    <dbReference type="NCBI Taxonomy" id="181527"/>
    <lineage>
        <taxon>Eukaryota</taxon>
        <taxon>Fungi</taxon>
        <taxon>Dikarya</taxon>
        <taxon>Basidiomycota</taxon>
        <taxon>Agaricomycotina</taxon>
        <taxon>Agaricomycetes</taxon>
        <taxon>Agaricomycetidae</taxon>
        <taxon>Agaricales</taxon>
        <taxon>Pluteineae</taxon>
        <taxon>Pluteaceae</taxon>
        <taxon>Pluteus</taxon>
    </lineage>
</organism>
<keyword evidence="2" id="KW-1185">Reference proteome</keyword>
<gene>
    <name evidence="1" type="ORF">BDN72DRAFT_754395</name>
</gene>